<keyword evidence="2" id="KW-1185">Reference proteome</keyword>
<reference evidence="1 2" key="1">
    <citation type="submission" date="2019-03" db="EMBL/GenBank/DDBJ databases">
        <title>Genomic Encyclopedia of Type Strains, Phase III (KMG-III): the genomes of soil and plant-associated and newly described type strains.</title>
        <authorList>
            <person name="Whitman W."/>
        </authorList>
    </citation>
    <scope>NUCLEOTIDE SEQUENCE [LARGE SCALE GENOMIC DNA]</scope>
    <source>
        <strain evidence="1 2">CECT 8976</strain>
    </source>
</reference>
<evidence type="ECO:0000313" key="1">
    <source>
        <dbReference type="EMBL" id="TDR81928.1"/>
    </source>
</evidence>
<comment type="caution">
    <text evidence="1">The sequence shown here is derived from an EMBL/GenBank/DDBJ whole genome shotgun (WGS) entry which is preliminary data.</text>
</comment>
<dbReference type="EMBL" id="SNZP01000002">
    <property type="protein sequence ID" value="TDR81928.1"/>
    <property type="molecule type" value="Genomic_DNA"/>
</dbReference>
<sequence>MSSYDIALVLDADTLNQAMSKLYANSQAKQKLFQGTEPIGQDGIKSVDWAIVGAPQFVLSPPTAAQWNDPNTFTPGGKKPANPTDQMFQVQIAQLTTTIHMDQGTDVSPTFAMTVFAQVAVVKDQIQLSNVAVLPSTSTPAGTIYLELVGGIVYGKVQTLLNGYHIPASIAVEGQNFTPPVMTVGNGYLVVASNLVASGTPDIAGVQWPAVPLGVLAGRRLLAAVLNQYAGAIVQKLDSASVNKSDSNWTGSYSLDGGITNASVALSSTLPNVNITATFGATATVDVSWWLVPAACALETASNLL</sequence>
<proteinExistence type="predicted"/>
<organism evidence="1 2">
    <name type="scientific">Paludibacterium purpuratum</name>
    <dbReference type="NCBI Taxonomy" id="1144873"/>
    <lineage>
        <taxon>Bacteria</taxon>
        <taxon>Pseudomonadati</taxon>
        <taxon>Pseudomonadota</taxon>
        <taxon>Betaproteobacteria</taxon>
        <taxon>Neisseriales</taxon>
        <taxon>Chromobacteriaceae</taxon>
        <taxon>Paludibacterium</taxon>
    </lineage>
</organism>
<dbReference type="AlphaFoldDB" id="A0A4R7BAL9"/>
<name>A0A4R7BAL9_9NEIS</name>
<evidence type="ECO:0000313" key="2">
    <source>
        <dbReference type="Proteomes" id="UP000295611"/>
    </source>
</evidence>
<gene>
    <name evidence="1" type="ORF">DFP86_10238</name>
</gene>
<dbReference type="Proteomes" id="UP000295611">
    <property type="component" value="Unassembled WGS sequence"/>
</dbReference>
<protein>
    <submittedName>
        <fullName evidence="1">Uncharacterized protein</fullName>
    </submittedName>
</protein>
<accession>A0A4R7BAL9</accession>